<dbReference type="Proteomes" id="UP001201812">
    <property type="component" value="Unassembled WGS sequence"/>
</dbReference>
<dbReference type="GO" id="GO:0034063">
    <property type="term" value="P:stress granule assembly"/>
    <property type="evidence" value="ECO:0007669"/>
    <property type="project" value="TreeGrafter"/>
</dbReference>
<proteinExistence type="predicted"/>
<evidence type="ECO:0000259" key="2">
    <source>
        <dbReference type="SMART" id="SM01272"/>
    </source>
</evidence>
<feature type="compositionally biased region" description="Basic and acidic residues" evidence="1">
    <location>
        <begin position="319"/>
        <end position="334"/>
    </location>
</feature>
<accession>A0AAD4R5N1</accession>
<dbReference type="GO" id="GO:0003729">
    <property type="term" value="F:mRNA binding"/>
    <property type="evidence" value="ECO:0007669"/>
    <property type="project" value="TreeGrafter"/>
</dbReference>
<dbReference type="SMART" id="SM01272">
    <property type="entry name" value="LsmAD"/>
    <property type="match status" value="1"/>
</dbReference>
<feature type="compositionally biased region" description="Polar residues" evidence="1">
    <location>
        <begin position="296"/>
        <end position="305"/>
    </location>
</feature>
<feature type="compositionally biased region" description="Basic and acidic residues" evidence="1">
    <location>
        <begin position="225"/>
        <end position="235"/>
    </location>
</feature>
<comment type="caution">
    <text evidence="3">The sequence shown here is derived from an EMBL/GenBank/DDBJ whole genome shotgun (WGS) entry which is preliminary data.</text>
</comment>
<keyword evidence="4" id="KW-1185">Reference proteome</keyword>
<dbReference type="PANTHER" id="PTHR12854">
    <property type="entry name" value="ATAXIN 2-RELATED"/>
    <property type="match status" value="1"/>
</dbReference>
<feature type="region of interest" description="Disordered" evidence="1">
    <location>
        <begin position="209"/>
        <end position="235"/>
    </location>
</feature>
<dbReference type="EMBL" id="JAKKPZ010000002">
    <property type="protein sequence ID" value="KAI1725371.1"/>
    <property type="molecule type" value="Genomic_DNA"/>
</dbReference>
<feature type="compositionally biased region" description="Basic and acidic residues" evidence="1">
    <location>
        <begin position="375"/>
        <end position="396"/>
    </location>
</feature>
<name>A0AAD4R5N1_9BILA</name>
<organism evidence="3 4">
    <name type="scientific">Ditylenchus destructor</name>
    <dbReference type="NCBI Taxonomy" id="166010"/>
    <lineage>
        <taxon>Eukaryota</taxon>
        <taxon>Metazoa</taxon>
        <taxon>Ecdysozoa</taxon>
        <taxon>Nematoda</taxon>
        <taxon>Chromadorea</taxon>
        <taxon>Rhabditida</taxon>
        <taxon>Tylenchina</taxon>
        <taxon>Tylenchomorpha</taxon>
        <taxon>Sphaerularioidea</taxon>
        <taxon>Anguinidae</taxon>
        <taxon>Anguininae</taxon>
        <taxon>Ditylenchus</taxon>
    </lineage>
</organism>
<dbReference type="InterPro" id="IPR009604">
    <property type="entry name" value="LsmAD_domain"/>
</dbReference>
<feature type="compositionally biased region" description="Basic and acidic residues" evidence="1">
    <location>
        <begin position="278"/>
        <end position="293"/>
    </location>
</feature>
<protein>
    <submittedName>
        <fullName evidence="3">Ataxin 2 SM domain-containing protein</fullName>
    </submittedName>
</protein>
<sequence length="640" mass="70752">MSLNMEDKAASENLKLISCVVSMLDTEVFVETADNNKYCGKLAACSQNFDIGLECARKCSTEGEQNCEGSEVINKIQFKAEDVVAIHKIEESKKDTASAANVKDKSPPKDVKGFAIDAEISKTKNGIDHMEREFIAWEGDEEYKEEDINQKDSMAVRGWSAEEMFATNKQFGITSSFREDLSQYTTVEATGDKIEREKADRIASTIENSVQSRRNAQLENDDVERDLHEKTRFANKRADNDFMTVTYNKRHDGSQRNMKPKNNRFSDGGGRYIPPAVRRNENRQDDRNRKRADIPATSSSASLTRGSPVGYTGSPTQTPKREEPSKHTADRVEHVASPQTTTNKDVETKTDVRERPTEQNHSVATEHTQPTTAVETEKQQSKEEEQSAQKSSKSESFKFNPDATPFVPKQKDAPVTYPRRSDSSFNYNQRQMVSMTDPGVNPHFSQPSSMEQQPQQFVAQPQFYSAVPAAFSYQPTSSSPFPPPAHAFAGPQGVPIASPTMPAGYVYSGPYPQMIAQRQLPNVNVQYGYNYPIPSSGQYPPQHQMQQIQPGESPQLNVMQVGPPPHMPPHGHPGIPSGNVAVSSATAGYANNQDAYAAASVMAPPMMPPMPYVTAVPQPNQPNNPVNNGGGQKGGPWIPR</sequence>
<evidence type="ECO:0000313" key="3">
    <source>
        <dbReference type="EMBL" id="KAI1725371.1"/>
    </source>
</evidence>
<feature type="compositionally biased region" description="Polar residues" evidence="1">
    <location>
        <begin position="359"/>
        <end position="374"/>
    </location>
</feature>
<dbReference type="InterPro" id="IPR045117">
    <property type="entry name" value="ATXN2-like"/>
</dbReference>
<reference evidence="3" key="1">
    <citation type="submission" date="2022-01" db="EMBL/GenBank/DDBJ databases">
        <title>Genome Sequence Resource for Two Populations of Ditylenchus destructor, the Migratory Endoparasitic Phytonematode.</title>
        <authorList>
            <person name="Zhang H."/>
            <person name="Lin R."/>
            <person name="Xie B."/>
        </authorList>
    </citation>
    <scope>NUCLEOTIDE SEQUENCE</scope>
    <source>
        <strain evidence="3">BazhouSP</strain>
    </source>
</reference>
<feature type="compositionally biased region" description="Basic and acidic residues" evidence="1">
    <location>
        <begin position="344"/>
        <end position="358"/>
    </location>
</feature>
<dbReference type="PANTHER" id="PTHR12854:SF7">
    <property type="entry name" value="ATAXIN-2 HOMOLOG"/>
    <property type="match status" value="1"/>
</dbReference>
<evidence type="ECO:0000256" key="1">
    <source>
        <dbReference type="SAM" id="MobiDB-lite"/>
    </source>
</evidence>
<feature type="compositionally biased region" description="Low complexity" evidence="1">
    <location>
        <begin position="616"/>
        <end position="627"/>
    </location>
</feature>
<feature type="region of interest" description="Disordered" evidence="1">
    <location>
        <begin position="616"/>
        <end position="640"/>
    </location>
</feature>
<feature type="region of interest" description="Disordered" evidence="1">
    <location>
        <begin position="247"/>
        <end position="422"/>
    </location>
</feature>
<dbReference type="GO" id="GO:0010494">
    <property type="term" value="C:cytoplasmic stress granule"/>
    <property type="evidence" value="ECO:0007669"/>
    <property type="project" value="TreeGrafter"/>
</dbReference>
<dbReference type="AlphaFoldDB" id="A0AAD4R5N1"/>
<feature type="compositionally biased region" description="Polar residues" evidence="1">
    <location>
        <begin position="209"/>
        <end position="218"/>
    </location>
</feature>
<gene>
    <name evidence="3" type="ORF">DdX_02028</name>
</gene>
<feature type="domain" description="LsmAD" evidence="2">
    <location>
        <begin position="171"/>
        <end position="239"/>
    </location>
</feature>
<evidence type="ECO:0000313" key="4">
    <source>
        <dbReference type="Proteomes" id="UP001201812"/>
    </source>
</evidence>